<proteinExistence type="predicted"/>
<sequence length="369" mass="42682">MNNLKEINPFKTTVKKSDFGILTTLEVDFDLSAKSGICLGEKTLLATDIYEMGDEYTTLVYTLIDKNGQMQSFVEEEGILPNFFKSPDEHIFVYVQPYDPDKDLDICIPVFNRENYEYPKRKRPFVGTFAGILGNYSILHDNWSNTWDDNKPDKMRAVEFKDGKVKKDHNSKIPLPKDNKIYVGSDEIHLLAYTPKGAIHRQIDIKANVIQERKLTLKVPFFREILHLSFTEDSQLISTKKGKIFLERVSKNGESEVSELIDIKDDIYATFKPEKIAENTFAIRFVKEFGNGWFVIREGKLLEFFYGNKGKKGYKNLLTDELIPMDDEDLIITELHKTAENNYTVIFYLRTEQGAKNKKLIILNRKVKG</sequence>
<protein>
    <submittedName>
        <fullName evidence="1">Uncharacterized protein</fullName>
    </submittedName>
</protein>
<accession>A0ABT2FAP2</accession>
<keyword evidence="2" id="KW-1185">Reference proteome</keyword>
<organism evidence="1 2">
    <name type="scientific">Neisseria montereyensis</name>
    <dbReference type="NCBI Taxonomy" id="2973938"/>
    <lineage>
        <taxon>Bacteria</taxon>
        <taxon>Pseudomonadati</taxon>
        <taxon>Pseudomonadota</taxon>
        <taxon>Betaproteobacteria</taxon>
        <taxon>Neisseriales</taxon>
        <taxon>Neisseriaceae</taxon>
        <taxon>Neisseria</taxon>
    </lineage>
</organism>
<dbReference type="RefSeq" id="WP_259290828.1">
    <property type="nucleotide sequence ID" value="NZ_JANUXW010000001.1"/>
</dbReference>
<gene>
    <name evidence="1" type="ORF">NXS09_01690</name>
</gene>
<reference evidence="1" key="2">
    <citation type="journal article" date="2023" name="Curr. Microbiol.">
        <title>Neisseria montereyensis sp. nov., Isolated from Oropharynx of California Sea Lion (Zalophus californianus): Genomic, Phylogenetic, and Phenotypic Study.</title>
        <authorList>
            <person name="Volokhov D.V."/>
            <person name="Zagorodnyaya T.A."/>
            <person name="Furtak V.A."/>
            <person name="Nattanmai G."/>
            <person name="Randall L."/>
            <person name="Jose S."/>
            <person name="Gao Y."/>
            <person name="Gulland F.M."/>
            <person name="Eisenberg T."/>
            <person name="Delmonte P."/>
            <person name="Blom J."/>
            <person name="Mitchell K.K."/>
        </authorList>
    </citation>
    <scope>NUCLEOTIDE SEQUENCE</scope>
    <source>
        <strain evidence="1">CSL10203-ORH2</strain>
    </source>
</reference>
<dbReference type="Proteomes" id="UP001166947">
    <property type="component" value="Unassembled WGS sequence"/>
</dbReference>
<dbReference type="EMBL" id="JANUXW010000001">
    <property type="protein sequence ID" value="MCS4533015.1"/>
    <property type="molecule type" value="Genomic_DNA"/>
</dbReference>
<evidence type="ECO:0000313" key="1">
    <source>
        <dbReference type="EMBL" id="MCS4533015.1"/>
    </source>
</evidence>
<evidence type="ECO:0000313" key="2">
    <source>
        <dbReference type="Proteomes" id="UP001166947"/>
    </source>
</evidence>
<name>A0ABT2FAP2_9NEIS</name>
<reference evidence="1" key="1">
    <citation type="submission" date="2022-08" db="EMBL/GenBank/DDBJ databases">
        <authorList>
            <person name="Volokhov D.V."/>
            <person name="Furtak V.A."/>
            <person name="Zagorodnyaya T.A."/>
        </authorList>
    </citation>
    <scope>NUCLEOTIDE SEQUENCE</scope>
    <source>
        <strain evidence="1">CSL10203-ORH2</strain>
    </source>
</reference>
<comment type="caution">
    <text evidence="1">The sequence shown here is derived from an EMBL/GenBank/DDBJ whole genome shotgun (WGS) entry which is preliminary data.</text>
</comment>